<dbReference type="Gene3D" id="3.40.720.10">
    <property type="entry name" value="Alkaline Phosphatase, subunit A"/>
    <property type="match status" value="1"/>
</dbReference>
<evidence type="ECO:0000259" key="3">
    <source>
        <dbReference type="Pfam" id="PF00884"/>
    </source>
</evidence>
<dbReference type="AlphaFoldDB" id="A0A0P1HAT1"/>
<protein>
    <submittedName>
        <fullName evidence="4">Choline-sulfatase</fullName>
        <ecNumber evidence="4">3.1.6.6</ecNumber>
    </submittedName>
</protein>
<dbReference type="GO" id="GO:0005737">
    <property type="term" value="C:cytoplasm"/>
    <property type="evidence" value="ECO:0007669"/>
    <property type="project" value="TreeGrafter"/>
</dbReference>
<dbReference type="InterPro" id="IPR000917">
    <property type="entry name" value="Sulfatase_N"/>
</dbReference>
<dbReference type="STRING" id="1396826.PHA8399_02326"/>
<dbReference type="Gene3D" id="6.10.250.3360">
    <property type="match status" value="1"/>
</dbReference>
<dbReference type="EMBL" id="CYSR01000022">
    <property type="protein sequence ID" value="CUI00200.1"/>
    <property type="molecule type" value="Genomic_DNA"/>
</dbReference>
<dbReference type="CDD" id="cd16028">
    <property type="entry name" value="PMH"/>
    <property type="match status" value="1"/>
</dbReference>
<dbReference type="Proteomes" id="UP000051326">
    <property type="component" value="Unassembled WGS sequence"/>
</dbReference>
<dbReference type="GO" id="GO:0046872">
    <property type="term" value="F:metal ion binding"/>
    <property type="evidence" value="ECO:0007669"/>
    <property type="project" value="UniProtKB-KW"/>
</dbReference>
<gene>
    <name evidence="4" type="primary">betC_2</name>
    <name evidence="4" type="ORF">PHA8399_02326</name>
</gene>
<dbReference type="PANTHER" id="PTHR45953:SF1">
    <property type="entry name" value="IDURONATE 2-SULFATASE"/>
    <property type="match status" value="1"/>
</dbReference>
<dbReference type="EC" id="3.1.6.6" evidence="4"/>
<sequence length="523" mass="58471">MPATPPQNCPATRNVLFIIIDQLRADCVFGAMARHVELPSIRAFMQEAVSFQRHYSVTNPCGPSRASILTGQYAMNHRSVRNGTPLRHDTPNIATEMRKAGYLPMLFGYTDTAQDPRAFDANDPALRTYEFPMNGFHEMTEMRLEMSYPWQSHLMNRGYEFENYWDVYKPVSPGGGAPRLNDPALYAAEDSDTAFLTDSFLGKMAAYHKESWFAHLTYIRPHPPLVAPAPYNTMYDPASLPLPQRLDTPEQEGAQHPFFDPALRSSTAAGFVEGFPDLEPTDDTIRSLRAVYLGLATEVDHHVGRVIQFLKDTGQYDSTMVVITADHGEMLGDRHAWGKMTVYDAAYHTPLIIRMPGNEGNAGACVSQITESIDVTPTILDWVGQEIPNAMDGRSLLPLLRGEVPQDWRQYSFSELDFSEPLKPTLWQKALGTTPSDSSLGILRDGRFTLVEFAADLPPMLFDAEGQGELENVAGRPEYAADLTRLTRLMLRHRMKNMDHTLSLVSITADGARSVPRFQAPRG</sequence>
<name>A0A0P1HAT1_9RHOB</name>
<dbReference type="InterPro" id="IPR017850">
    <property type="entry name" value="Alkaline_phosphatase_core_sf"/>
</dbReference>
<dbReference type="GO" id="GO:0047753">
    <property type="term" value="F:choline-sulfatase activity"/>
    <property type="evidence" value="ECO:0007669"/>
    <property type="project" value="UniProtKB-EC"/>
</dbReference>
<dbReference type="Pfam" id="PF00884">
    <property type="entry name" value="Sulfatase"/>
    <property type="match status" value="1"/>
</dbReference>
<organism evidence="4 5">
    <name type="scientific">Leisingera aquaemixtae</name>
    <dbReference type="NCBI Taxonomy" id="1396826"/>
    <lineage>
        <taxon>Bacteria</taxon>
        <taxon>Pseudomonadati</taxon>
        <taxon>Pseudomonadota</taxon>
        <taxon>Alphaproteobacteria</taxon>
        <taxon>Rhodobacterales</taxon>
        <taxon>Roseobacteraceae</taxon>
        <taxon>Leisingera</taxon>
    </lineage>
</organism>
<evidence type="ECO:0000313" key="5">
    <source>
        <dbReference type="Proteomes" id="UP000051326"/>
    </source>
</evidence>
<evidence type="ECO:0000313" key="4">
    <source>
        <dbReference type="EMBL" id="CUI00200.1"/>
    </source>
</evidence>
<evidence type="ECO:0000256" key="2">
    <source>
        <dbReference type="ARBA" id="ARBA00022801"/>
    </source>
</evidence>
<evidence type="ECO:0000256" key="1">
    <source>
        <dbReference type="ARBA" id="ARBA00022723"/>
    </source>
</evidence>
<feature type="domain" description="Sulfatase N-terminal" evidence="3">
    <location>
        <begin position="13"/>
        <end position="384"/>
    </location>
</feature>
<accession>A0A0P1HAT1</accession>
<dbReference type="PANTHER" id="PTHR45953">
    <property type="entry name" value="IDURONATE 2-SULFATASE"/>
    <property type="match status" value="1"/>
</dbReference>
<reference evidence="4 5" key="1">
    <citation type="submission" date="2015-09" db="EMBL/GenBank/DDBJ databases">
        <authorList>
            <consortium name="Swine Surveillance"/>
        </authorList>
    </citation>
    <scope>NUCLEOTIDE SEQUENCE [LARGE SCALE GENOMIC DNA]</scope>
    <source>
        <strain evidence="4 5">CECT 8399</strain>
    </source>
</reference>
<dbReference type="RefSeq" id="WP_058286299.1">
    <property type="nucleotide sequence ID" value="NZ_CYSR01000022.1"/>
</dbReference>
<keyword evidence="1" id="KW-0479">Metal-binding</keyword>
<dbReference type="SUPFAM" id="SSF53649">
    <property type="entry name" value="Alkaline phosphatase-like"/>
    <property type="match status" value="1"/>
</dbReference>
<keyword evidence="2 4" id="KW-0378">Hydrolase</keyword>
<proteinExistence type="predicted"/>